<keyword evidence="2" id="KW-1185">Reference proteome</keyword>
<accession>A0ABQ8ZG86</accession>
<dbReference type="EMBL" id="JAPFFI010001154">
    <property type="protein sequence ID" value="KAJ6287897.1"/>
    <property type="molecule type" value="Genomic_DNA"/>
</dbReference>
<dbReference type="Proteomes" id="UP001141253">
    <property type="component" value="Unassembled WGS sequence"/>
</dbReference>
<sequence length="95" mass="10291">MSSPSSELVSANPSFTFIPLPEVSPPAPITSFLDLVASFFEIPILNNPNLHQTLLSLSASSNIKALTGTGESKTENECLTWLDSQPSPVFSWLRK</sequence>
<evidence type="ECO:0000313" key="2">
    <source>
        <dbReference type="Proteomes" id="UP001141253"/>
    </source>
</evidence>
<name>A0ABQ8ZG86_9ROSI</name>
<gene>
    <name evidence="1" type="ORF">OIU77_001149</name>
</gene>
<evidence type="ECO:0000313" key="1">
    <source>
        <dbReference type="EMBL" id="KAJ6287897.1"/>
    </source>
</evidence>
<proteinExistence type="predicted"/>
<comment type="caution">
    <text evidence="1">The sequence shown here is derived from an EMBL/GenBank/DDBJ whole genome shotgun (WGS) entry which is preliminary data.</text>
</comment>
<organism evidence="1 2">
    <name type="scientific">Salix suchowensis</name>
    <dbReference type="NCBI Taxonomy" id="1278906"/>
    <lineage>
        <taxon>Eukaryota</taxon>
        <taxon>Viridiplantae</taxon>
        <taxon>Streptophyta</taxon>
        <taxon>Embryophyta</taxon>
        <taxon>Tracheophyta</taxon>
        <taxon>Spermatophyta</taxon>
        <taxon>Magnoliopsida</taxon>
        <taxon>eudicotyledons</taxon>
        <taxon>Gunneridae</taxon>
        <taxon>Pentapetalae</taxon>
        <taxon>rosids</taxon>
        <taxon>fabids</taxon>
        <taxon>Malpighiales</taxon>
        <taxon>Salicaceae</taxon>
        <taxon>Saliceae</taxon>
        <taxon>Salix</taxon>
    </lineage>
</organism>
<reference evidence="1" key="2">
    <citation type="journal article" date="2023" name="Int. J. Mol. Sci.">
        <title>De Novo Assembly and Annotation of 11 Diverse Shrub Willow (Salix) Genomes Reveals Novel Gene Organization in Sex-Linked Regions.</title>
        <authorList>
            <person name="Hyden B."/>
            <person name="Feng K."/>
            <person name="Yates T.B."/>
            <person name="Jawdy S."/>
            <person name="Cereghino C."/>
            <person name="Smart L.B."/>
            <person name="Muchero W."/>
        </authorList>
    </citation>
    <scope>NUCLEOTIDE SEQUENCE</scope>
    <source>
        <tissue evidence="1">Shoot tip</tissue>
    </source>
</reference>
<protein>
    <submittedName>
        <fullName evidence="1">Uncharacterized protein</fullName>
    </submittedName>
</protein>
<reference evidence="1" key="1">
    <citation type="submission" date="2022-10" db="EMBL/GenBank/DDBJ databases">
        <authorList>
            <person name="Hyden B.L."/>
            <person name="Feng K."/>
            <person name="Yates T."/>
            <person name="Jawdy S."/>
            <person name="Smart L.B."/>
            <person name="Muchero W."/>
        </authorList>
    </citation>
    <scope>NUCLEOTIDE SEQUENCE</scope>
    <source>
        <tissue evidence="1">Shoot tip</tissue>
    </source>
</reference>